<gene>
    <name evidence="1" type="ORF">IU449_09745</name>
</gene>
<dbReference type="RefSeq" id="WP_195001516.1">
    <property type="nucleotide sequence ID" value="NZ_JADLQN010000001.1"/>
</dbReference>
<organism evidence="1 2">
    <name type="scientific">Nocardia higoensis</name>
    <dbReference type="NCBI Taxonomy" id="228599"/>
    <lineage>
        <taxon>Bacteria</taxon>
        <taxon>Bacillati</taxon>
        <taxon>Actinomycetota</taxon>
        <taxon>Actinomycetes</taxon>
        <taxon>Mycobacteriales</taxon>
        <taxon>Nocardiaceae</taxon>
        <taxon>Nocardia</taxon>
    </lineage>
</organism>
<dbReference type="InterPro" id="IPR012338">
    <property type="entry name" value="Beta-lactam/transpept-like"/>
</dbReference>
<comment type="caution">
    <text evidence="1">The sequence shown here is derived from an EMBL/GenBank/DDBJ whole genome shotgun (WGS) entry which is preliminary data.</text>
</comment>
<reference evidence="1 2" key="1">
    <citation type="submission" date="2020-10" db="EMBL/GenBank/DDBJ databases">
        <title>Identification of Nocardia species via Next-generation sequencing and recognition of intraspecies genetic diversity.</title>
        <authorList>
            <person name="Li P."/>
            <person name="Li P."/>
            <person name="Lu B."/>
        </authorList>
    </citation>
    <scope>NUCLEOTIDE SEQUENCE [LARGE SCALE GENOMIC DNA]</scope>
    <source>
        <strain evidence="1 2">BJ06-0143</strain>
    </source>
</reference>
<sequence>MAHKVDADPVAVVATERPEDSRTAIADGSEALAKDFTLVESMLPGRIGLAIMPVGGSRATVMGDLTTGSAWSTIKVPIAVAAVRNDPDGLLDYVEAAITYSDNDAAGTLWNSLGSGAAQAVQRVLDEADDTMPGGPWPHTPIDDYEFGATEWSLADQVRFASQLPCLPETATVTDLMSQITDEQRWGLGSLAGTVFKGGWGPDDETGVYLVRQFGLVPVRDGYLAVAMAAQADSGDFDTATAMLDTLAALLGDHLHETRSGDCPATDSVIAALPSIGRLTAQPGTTRPDS</sequence>
<dbReference type="EMBL" id="JADLQN010000001">
    <property type="protein sequence ID" value="MBF6354823.1"/>
    <property type="molecule type" value="Genomic_DNA"/>
</dbReference>
<proteinExistence type="predicted"/>
<dbReference type="Proteomes" id="UP000707731">
    <property type="component" value="Unassembled WGS sequence"/>
</dbReference>
<name>A0ABS0DDP3_9NOCA</name>
<dbReference type="SUPFAM" id="SSF56601">
    <property type="entry name" value="beta-lactamase/transpeptidase-like"/>
    <property type="match status" value="1"/>
</dbReference>
<protein>
    <recommendedName>
        <fullName evidence="3">Serine hydrolase</fullName>
    </recommendedName>
</protein>
<accession>A0ABS0DDP3</accession>
<evidence type="ECO:0000313" key="2">
    <source>
        <dbReference type="Proteomes" id="UP000707731"/>
    </source>
</evidence>
<evidence type="ECO:0008006" key="3">
    <source>
        <dbReference type="Google" id="ProtNLM"/>
    </source>
</evidence>
<evidence type="ECO:0000313" key="1">
    <source>
        <dbReference type="EMBL" id="MBF6354823.1"/>
    </source>
</evidence>
<keyword evidence="2" id="KW-1185">Reference proteome</keyword>
<dbReference type="Gene3D" id="3.40.710.10">
    <property type="entry name" value="DD-peptidase/beta-lactamase superfamily"/>
    <property type="match status" value="1"/>
</dbReference>